<dbReference type="InterPro" id="IPR015424">
    <property type="entry name" value="PyrdxlP-dep_Trfase"/>
</dbReference>
<dbReference type="InterPro" id="IPR023603">
    <property type="entry name" value="Low_specificity_L-TA-like"/>
</dbReference>
<evidence type="ECO:0000256" key="5">
    <source>
        <dbReference type="PIRSR" id="PIRSR017617-1"/>
    </source>
</evidence>
<evidence type="ECO:0000313" key="7">
    <source>
        <dbReference type="EMBL" id="BAL52386.1"/>
    </source>
</evidence>
<dbReference type="GO" id="GO:0006567">
    <property type="term" value="P:L-threonine catabolic process"/>
    <property type="evidence" value="ECO:0007669"/>
    <property type="project" value="TreeGrafter"/>
</dbReference>
<feature type="domain" description="Aromatic amino acid beta-eliminating lyase/threonine aldolase" evidence="6">
    <location>
        <begin position="1"/>
        <end position="272"/>
    </location>
</feature>
<dbReference type="GO" id="GO:0006545">
    <property type="term" value="P:glycine biosynthetic process"/>
    <property type="evidence" value="ECO:0007669"/>
    <property type="project" value="TreeGrafter"/>
</dbReference>
<dbReference type="PANTHER" id="PTHR48097">
    <property type="entry name" value="L-THREONINE ALDOLASE-RELATED"/>
    <property type="match status" value="1"/>
</dbReference>
<dbReference type="InterPro" id="IPR015421">
    <property type="entry name" value="PyrdxlP-dep_Trfase_major"/>
</dbReference>
<comment type="similarity">
    <text evidence="2">Belongs to the threonine aldolase family.</text>
</comment>
<reference evidence="7" key="1">
    <citation type="journal article" date="2005" name="Environ. Microbiol.">
        <title>Genetic and functional properties of uncultivated thermophilic crenarchaeotes from a subsurface gold mine as revealed by analysis of genome fragments.</title>
        <authorList>
            <person name="Nunoura T."/>
            <person name="Hirayama H."/>
            <person name="Takami H."/>
            <person name="Oida H."/>
            <person name="Nishi S."/>
            <person name="Shimamura S."/>
            <person name="Suzuki Y."/>
            <person name="Inagaki F."/>
            <person name="Takai K."/>
            <person name="Nealson K.H."/>
            <person name="Horikoshi K."/>
        </authorList>
    </citation>
    <scope>NUCLEOTIDE SEQUENCE</scope>
</reference>
<dbReference type="GO" id="GO:0008732">
    <property type="term" value="F:L-allo-threonine aldolase activity"/>
    <property type="evidence" value="ECO:0007669"/>
    <property type="project" value="TreeGrafter"/>
</dbReference>
<dbReference type="InterPro" id="IPR001597">
    <property type="entry name" value="ArAA_b-elim_lyase/Thr_aldolase"/>
</dbReference>
<dbReference type="Gene3D" id="3.90.1150.10">
    <property type="entry name" value="Aspartate Aminotransferase, domain 1"/>
    <property type="match status" value="1"/>
</dbReference>
<comment type="cofactor">
    <cofactor evidence="1">
        <name>pyridoxal 5'-phosphate</name>
        <dbReference type="ChEBI" id="CHEBI:597326"/>
    </cofactor>
</comment>
<dbReference type="EMBL" id="AP011627">
    <property type="protein sequence ID" value="BAL52386.1"/>
    <property type="molecule type" value="Genomic_DNA"/>
</dbReference>
<evidence type="ECO:0000256" key="3">
    <source>
        <dbReference type="ARBA" id="ARBA00022898"/>
    </source>
</evidence>
<dbReference type="NCBIfam" id="NF007825">
    <property type="entry name" value="PRK10534.1"/>
    <property type="match status" value="1"/>
</dbReference>
<proteinExistence type="inferred from homology"/>
<name>H5S8A0_9BACT</name>
<sequence>MRRAMAQAEVGDDVFGEDPTVNKLQERAAQLFGREAALFVPSGTMGNQIALKVHTQPGDEVILEEASHIFNSEMAMMAAFSGVIPRPIPSERGFLRWGQIESTIRPKVYYYAQTRLICLENTHNFKGGGVYPLEWAREIIERAHERGLAVHLDGARIFNAAVATGRSVQELTAGFDSVMFCLSKGLGAPVGSMLVGSAEFIEKARRVRKMLGGGMRQAGILAAAGLYALEHHIERLAEDHEHARLLAETLQEIPEVRLEPVETNIVIFELAKTPAERLIAALKQRDILALAIGPRRVRLVTHLDVTKEDALRAAQALQEILS</sequence>
<dbReference type="Gene3D" id="3.40.640.10">
    <property type="entry name" value="Type I PLP-dependent aspartate aminotransferase-like (Major domain)"/>
    <property type="match status" value="1"/>
</dbReference>
<gene>
    <name evidence="7" type="ORF">HGMM_F01C04C06</name>
</gene>
<dbReference type="AlphaFoldDB" id="H5S8A0"/>
<evidence type="ECO:0000256" key="2">
    <source>
        <dbReference type="ARBA" id="ARBA00006966"/>
    </source>
</evidence>
<dbReference type="CDD" id="cd06502">
    <property type="entry name" value="TA_like"/>
    <property type="match status" value="1"/>
</dbReference>
<feature type="modified residue" description="N6-(pyridoxal phosphate)lysine" evidence="5">
    <location>
        <position position="184"/>
    </location>
</feature>
<keyword evidence="3" id="KW-0663">Pyridoxal phosphate</keyword>
<evidence type="ECO:0000256" key="4">
    <source>
        <dbReference type="ARBA" id="ARBA00023239"/>
    </source>
</evidence>
<reference evidence="7" key="2">
    <citation type="journal article" date="2012" name="PLoS ONE">
        <title>A Deeply Branching Thermophilic Bacterium with an Ancient Acetyl-CoA Pathway Dominates a Subsurface Ecosystem.</title>
        <authorList>
            <person name="Takami H."/>
            <person name="Noguchi H."/>
            <person name="Takaki Y."/>
            <person name="Uchiyama I."/>
            <person name="Toyoda A."/>
            <person name="Nishi S."/>
            <person name="Chee G.-J."/>
            <person name="Arai W."/>
            <person name="Nunoura T."/>
            <person name="Itoh T."/>
            <person name="Hattori M."/>
            <person name="Takai K."/>
        </authorList>
    </citation>
    <scope>NUCLEOTIDE SEQUENCE</scope>
</reference>
<evidence type="ECO:0000256" key="1">
    <source>
        <dbReference type="ARBA" id="ARBA00001933"/>
    </source>
</evidence>
<dbReference type="InterPro" id="IPR015422">
    <property type="entry name" value="PyrdxlP-dep_Trfase_small"/>
</dbReference>
<protein>
    <submittedName>
        <fullName evidence="7">Threonine aldolase</fullName>
    </submittedName>
</protein>
<dbReference type="PIRSF" id="PIRSF017617">
    <property type="entry name" value="Thr_aldolase"/>
    <property type="match status" value="1"/>
</dbReference>
<dbReference type="PANTHER" id="PTHR48097:SF9">
    <property type="entry name" value="L-THREONINE ALDOLASE"/>
    <property type="match status" value="1"/>
</dbReference>
<dbReference type="SUPFAM" id="SSF53383">
    <property type="entry name" value="PLP-dependent transferases"/>
    <property type="match status" value="1"/>
</dbReference>
<dbReference type="FunFam" id="3.40.640.10:FF:000030">
    <property type="entry name" value="Low-specificity L-threonine aldolase"/>
    <property type="match status" value="1"/>
</dbReference>
<dbReference type="NCBIfam" id="NF041359">
    <property type="entry name" value="GntG_guanitoxin"/>
    <property type="match status" value="1"/>
</dbReference>
<evidence type="ECO:0000259" key="6">
    <source>
        <dbReference type="Pfam" id="PF01212"/>
    </source>
</evidence>
<dbReference type="FunFam" id="3.90.1150.10:FF:000041">
    <property type="entry name" value="Low-specificity L-threonine aldolase"/>
    <property type="match status" value="1"/>
</dbReference>
<dbReference type="GO" id="GO:0005829">
    <property type="term" value="C:cytosol"/>
    <property type="evidence" value="ECO:0007669"/>
    <property type="project" value="TreeGrafter"/>
</dbReference>
<accession>H5S8A0</accession>
<dbReference type="Pfam" id="PF01212">
    <property type="entry name" value="Beta_elim_lyase"/>
    <property type="match status" value="1"/>
</dbReference>
<keyword evidence="4" id="KW-0456">Lyase</keyword>
<organism evidence="7">
    <name type="scientific">uncultured Acetothermia bacterium</name>
    <dbReference type="NCBI Taxonomy" id="236499"/>
    <lineage>
        <taxon>Bacteria</taxon>
        <taxon>Candidatus Bipolaricaulota</taxon>
        <taxon>environmental samples</taxon>
    </lineage>
</organism>